<feature type="region of interest" description="Disordered" evidence="9">
    <location>
        <begin position="354"/>
        <end position="384"/>
    </location>
</feature>
<comment type="caution">
    <text evidence="12">The sequence shown here is derived from an EMBL/GenBank/DDBJ whole genome shotgun (WGS) entry which is preliminary data.</text>
</comment>
<keyword evidence="4 10" id="KW-1133">Transmembrane helix</keyword>
<dbReference type="GO" id="GO:0005886">
    <property type="term" value="C:plasma membrane"/>
    <property type="evidence" value="ECO:0007669"/>
    <property type="project" value="UniProtKB-SubCell"/>
</dbReference>
<keyword evidence="5" id="KW-0297">G-protein coupled receptor</keyword>
<dbReference type="PRINTS" id="PR00237">
    <property type="entry name" value="GPCRRHODOPSN"/>
</dbReference>
<feature type="transmembrane region" description="Helical" evidence="10">
    <location>
        <begin position="227"/>
        <end position="247"/>
    </location>
</feature>
<organism evidence="12 13">
    <name type="scientific">Sinanodonta woodiana</name>
    <name type="common">Chinese pond mussel</name>
    <name type="synonym">Anodonta woodiana</name>
    <dbReference type="NCBI Taxonomy" id="1069815"/>
    <lineage>
        <taxon>Eukaryota</taxon>
        <taxon>Metazoa</taxon>
        <taxon>Spiralia</taxon>
        <taxon>Lophotrochozoa</taxon>
        <taxon>Mollusca</taxon>
        <taxon>Bivalvia</taxon>
        <taxon>Autobranchia</taxon>
        <taxon>Heteroconchia</taxon>
        <taxon>Palaeoheterodonta</taxon>
        <taxon>Unionida</taxon>
        <taxon>Unionoidea</taxon>
        <taxon>Unionidae</taxon>
        <taxon>Unioninae</taxon>
        <taxon>Sinanodonta</taxon>
    </lineage>
</organism>
<evidence type="ECO:0000256" key="4">
    <source>
        <dbReference type="ARBA" id="ARBA00022989"/>
    </source>
</evidence>
<evidence type="ECO:0000313" key="12">
    <source>
        <dbReference type="EMBL" id="KAL3862017.1"/>
    </source>
</evidence>
<dbReference type="PROSITE" id="PS50262">
    <property type="entry name" value="G_PROTEIN_RECEP_F1_2"/>
    <property type="match status" value="1"/>
</dbReference>
<dbReference type="Proteomes" id="UP001634394">
    <property type="component" value="Unassembled WGS sequence"/>
</dbReference>
<keyword evidence="2" id="KW-1003">Cell membrane</keyword>
<feature type="transmembrane region" description="Helical" evidence="10">
    <location>
        <begin position="59"/>
        <end position="82"/>
    </location>
</feature>
<dbReference type="AlphaFoldDB" id="A0ABD3VKI8"/>
<dbReference type="EMBL" id="JBJQND010000011">
    <property type="protein sequence ID" value="KAL3862017.1"/>
    <property type="molecule type" value="Genomic_DNA"/>
</dbReference>
<dbReference type="SUPFAM" id="SSF81321">
    <property type="entry name" value="Family A G protein-coupled receptor-like"/>
    <property type="match status" value="1"/>
</dbReference>
<dbReference type="Gene3D" id="1.20.1070.10">
    <property type="entry name" value="Rhodopsin 7-helix transmembrane proteins"/>
    <property type="match status" value="1"/>
</dbReference>
<dbReference type="PANTHER" id="PTHR22752">
    <property type="entry name" value="G PROTEIN-COUPLED RECEPTOR"/>
    <property type="match status" value="1"/>
</dbReference>
<protein>
    <recommendedName>
        <fullName evidence="11">G-protein coupled receptors family 1 profile domain-containing protein</fullName>
    </recommendedName>
</protein>
<evidence type="ECO:0000256" key="9">
    <source>
        <dbReference type="SAM" id="MobiDB-lite"/>
    </source>
</evidence>
<evidence type="ECO:0000256" key="8">
    <source>
        <dbReference type="ARBA" id="ARBA00023224"/>
    </source>
</evidence>
<accession>A0ABD3VKI8</accession>
<evidence type="ECO:0000259" key="11">
    <source>
        <dbReference type="PROSITE" id="PS50262"/>
    </source>
</evidence>
<keyword evidence="7" id="KW-0675">Receptor</keyword>
<dbReference type="InterPro" id="IPR000276">
    <property type="entry name" value="GPCR_Rhodpsn"/>
</dbReference>
<feature type="transmembrane region" description="Helical" evidence="10">
    <location>
        <begin position="20"/>
        <end position="39"/>
    </location>
</feature>
<keyword evidence="6 10" id="KW-0472">Membrane</keyword>
<feature type="transmembrane region" description="Helical" evidence="10">
    <location>
        <begin position="190"/>
        <end position="215"/>
    </location>
</feature>
<feature type="transmembrane region" description="Helical" evidence="10">
    <location>
        <begin position="102"/>
        <end position="127"/>
    </location>
</feature>
<evidence type="ECO:0000256" key="6">
    <source>
        <dbReference type="ARBA" id="ARBA00023136"/>
    </source>
</evidence>
<dbReference type="InterPro" id="IPR017452">
    <property type="entry name" value="GPCR_Rhodpsn_7TM"/>
</dbReference>
<keyword evidence="3 10" id="KW-0812">Transmembrane</keyword>
<comment type="subcellular location">
    <subcellularLocation>
        <location evidence="1">Cell membrane</location>
        <topology evidence="1">Multi-pass membrane protein</topology>
    </subcellularLocation>
</comment>
<gene>
    <name evidence="12" type="ORF">ACJMK2_008022</name>
</gene>
<feature type="domain" description="G-protein coupled receptors family 1 profile" evidence="11">
    <location>
        <begin position="1"/>
        <end position="244"/>
    </location>
</feature>
<evidence type="ECO:0000313" key="13">
    <source>
        <dbReference type="Proteomes" id="UP001634394"/>
    </source>
</evidence>
<evidence type="ECO:0000256" key="10">
    <source>
        <dbReference type="SAM" id="Phobius"/>
    </source>
</evidence>
<dbReference type="Pfam" id="PF00001">
    <property type="entry name" value="7tm_1"/>
    <property type="match status" value="1"/>
</dbReference>
<proteinExistence type="predicted"/>
<evidence type="ECO:0000256" key="5">
    <source>
        <dbReference type="ARBA" id="ARBA00023040"/>
    </source>
</evidence>
<reference evidence="12 13" key="1">
    <citation type="submission" date="2024-11" db="EMBL/GenBank/DDBJ databases">
        <title>Chromosome-level genome assembly of the freshwater bivalve Anodonta woodiana.</title>
        <authorList>
            <person name="Chen X."/>
        </authorList>
    </citation>
    <scope>NUCLEOTIDE SEQUENCE [LARGE SCALE GENOMIC DNA]</scope>
    <source>
        <strain evidence="12">MN2024</strain>
        <tissue evidence="12">Gills</tissue>
    </source>
</reference>
<evidence type="ECO:0000256" key="2">
    <source>
        <dbReference type="ARBA" id="ARBA00022475"/>
    </source>
</evidence>
<dbReference type="CDD" id="cd00637">
    <property type="entry name" value="7tm_classA_rhodopsin-like"/>
    <property type="match status" value="1"/>
</dbReference>
<feature type="region of interest" description="Disordered" evidence="9">
    <location>
        <begin position="439"/>
        <end position="460"/>
    </location>
</feature>
<evidence type="ECO:0000256" key="3">
    <source>
        <dbReference type="ARBA" id="ARBA00022692"/>
    </source>
</evidence>
<evidence type="ECO:0000256" key="7">
    <source>
        <dbReference type="ARBA" id="ARBA00023170"/>
    </source>
</evidence>
<sequence length="549" mass="62027">MASIASDEVLQNKYVCSFQGVLFTLLLVAIQFSLLIIAIDRNYAIIHSLQYPNVFTQKLCNTLITLTWIIGIVLGVTPVMGLGSYKYHASHHSCFLDWYSDLSYVIFFFAFSFGVPILIQSWCYLRIFKAAISHTRRGNKVYPWMTKPSSMSVIEMSTTELSSVYTRSESFVKGPTQLSRKRFSSTQCKAVKTLVLIAMAYMISWLPFLITIGLALNSKETSLVLDSLSICFVFLTCLFNPMIYAFMNRVIRCEISKYVCGVIGKISGVTTTFNDSDEFYSNTVSTYSSARQNSGTVIPQSFRNRSRSMGGIVKTNEMDPIEEEPEIVFETKSENDIQILDMDPVKVDIHKEATSATTKKQSEPAGEAMNGATPRKDSPPLRPNHMTYTKRRMSIMGNLFLPFRKPQRAQSESFVVKKTKNCKADGGAFLALESSHAKISNRRRHSYQSRMSSDPRRRTSLTQVLEPLEFQLIFRRLNKMDSRTSSRLSLKKDGSKSCLSVADDSEQSTSRIVSRISRTYSAPIQRWPNAERLSNGYCNPASERNCFSA</sequence>
<keyword evidence="8" id="KW-0807">Transducer</keyword>
<name>A0ABD3VKI8_SINWO</name>
<evidence type="ECO:0000256" key="1">
    <source>
        <dbReference type="ARBA" id="ARBA00004651"/>
    </source>
</evidence>
<keyword evidence="13" id="KW-1185">Reference proteome</keyword>
<dbReference type="GO" id="GO:0004930">
    <property type="term" value="F:G protein-coupled receptor activity"/>
    <property type="evidence" value="ECO:0007669"/>
    <property type="project" value="UniProtKB-KW"/>
</dbReference>